<evidence type="ECO:0000313" key="5">
    <source>
        <dbReference type="EMBL" id="WAL62742.1"/>
    </source>
</evidence>
<keyword evidence="3" id="KW-0812">Transmembrane</keyword>
<dbReference type="InterPro" id="IPR050570">
    <property type="entry name" value="Cell_wall_metabolism_enzyme"/>
</dbReference>
<keyword evidence="3" id="KW-0472">Membrane</keyword>
<dbReference type="Gene3D" id="2.70.70.10">
    <property type="entry name" value="Glucose Permease (Domain IIA)"/>
    <property type="match status" value="1"/>
</dbReference>
<feature type="transmembrane region" description="Helical" evidence="3">
    <location>
        <begin position="28"/>
        <end position="49"/>
    </location>
</feature>
<dbReference type="PANTHER" id="PTHR21666">
    <property type="entry name" value="PEPTIDASE-RELATED"/>
    <property type="match status" value="1"/>
</dbReference>
<keyword evidence="1" id="KW-0175">Coiled coil</keyword>
<gene>
    <name evidence="5" type="ORF">OXH18_12335</name>
</gene>
<dbReference type="CDD" id="cd12797">
    <property type="entry name" value="M23_peptidase"/>
    <property type="match status" value="1"/>
</dbReference>
<dbReference type="AlphaFoldDB" id="A0A9E8ZJ79"/>
<sequence length="349" mass="38347">MNRRKPTSYTIWIAGTGREPIVLSLRPFAIILGVGLPAILVSALLVSFVRENLRLSQRNSQLTEEAAGILQQLEALESSISNLQERANQSETPNSEVMPNELTKELTKGARIDAVVDEAFDGELDTIDSDQLDDNNAPDEDAFNDDWNDWRGERQGPPDDNLSQQSAHGQIAPIQGGVGGSIAAEELLELAKAKLPELVEELQGEVEPALQAMFVREEAKPRGVPLQASDTEITSLFGLRPNPFGWGYEFHRGIDFVAAYGSPVYATASGRVSKAEWESGFGNYIIVDHGYGYETLYAHLSEIKVNTGARIDRHQVLGYLGNTGRSSGPHLHYSVFRNGQVVDPKKYLD</sequence>
<feature type="coiled-coil region" evidence="1">
    <location>
        <begin position="59"/>
        <end position="86"/>
    </location>
</feature>
<dbReference type="Pfam" id="PF01551">
    <property type="entry name" value="Peptidase_M23"/>
    <property type="match status" value="1"/>
</dbReference>
<feature type="domain" description="M23ase beta-sheet core" evidence="4">
    <location>
        <begin position="250"/>
        <end position="344"/>
    </location>
</feature>
<dbReference type="Proteomes" id="UP001163152">
    <property type="component" value="Chromosome"/>
</dbReference>
<dbReference type="InterPro" id="IPR011055">
    <property type="entry name" value="Dup_hybrid_motif"/>
</dbReference>
<dbReference type="FunFam" id="2.70.70.10:FF:000006">
    <property type="entry name" value="M23 family peptidase"/>
    <property type="match status" value="1"/>
</dbReference>
<dbReference type="KEGG" id="tsin:OXH18_12335"/>
<dbReference type="GO" id="GO:0004222">
    <property type="term" value="F:metalloendopeptidase activity"/>
    <property type="evidence" value="ECO:0007669"/>
    <property type="project" value="TreeGrafter"/>
</dbReference>
<feature type="compositionally biased region" description="Basic and acidic residues" evidence="2">
    <location>
        <begin position="148"/>
        <end position="157"/>
    </location>
</feature>
<feature type="region of interest" description="Disordered" evidence="2">
    <location>
        <begin position="125"/>
        <end position="167"/>
    </location>
</feature>
<protein>
    <submittedName>
        <fullName evidence="5">M23 family metallopeptidase</fullName>
    </submittedName>
</protein>
<accession>A0A9E8ZJ79</accession>
<organism evidence="5 6">
    <name type="scientific">Thermocoleostomius sinensis A174</name>
    <dbReference type="NCBI Taxonomy" id="2016057"/>
    <lineage>
        <taxon>Bacteria</taxon>
        <taxon>Bacillati</taxon>
        <taxon>Cyanobacteriota</taxon>
        <taxon>Cyanophyceae</taxon>
        <taxon>Oculatellales</taxon>
        <taxon>Oculatellaceae</taxon>
        <taxon>Thermocoleostomius</taxon>
    </lineage>
</organism>
<feature type="compositionally biased region" description="Acidic residues" evidence="2">
    <location>
        <begin position="125"/>
        <end position="147"/>
    </location>
</feature>
<evidence type="ECO:0000256" key="1">
    <source>
        <dbReference type="SAM" id="Coils"/>
    </source>
</evidence>
<evidence type="ECO:0000313" key="6">
    <source>
        <dbReference type="Proteomes" id="UP001163152"/>
    </source>
</evidence>
<name>A0A9E8ZJ79_9CYAN</name>
<evidence type="ECO:0000256" key="3">
    <source>
        <dbReference type="SAM" id="Phobius"/>
    </source>
</evidence>
<proteinExistence type="predicted"/>
<evidence type="ECO:0000259" key="4">
    <source>
        <dbReference type="Pfam" id="PF01551"/>
    </source>
</evidence>
<dbReference type="RefSeq" id="WP_268613079.1">
    <property type="nucleotide sequence ID" value="NZ_CP113797.1"/>
</dbReference>
<dbReference type="InterPro" id="IPR016047">
    <property type="entry name" value="M23ase_b-sheet_dom"/>
</dbReference>
<dbReference type="EMBL" id="CP113797">
    <property type="protein sequence ID" value="WAL62742.1"/>
    <property type="molecule type" value="Genomic_DNA"/>
</dbReference>
<dbReference type="SUPFAM" id="SSF51261">
    <property type="entry name" value="Duplicated hybrid motif"/>
    <property type="match status" value="1"/>
</dbReference>
<keyword evidence="6" id="KW-1185">Reference proteome</keyword>
<dbReference type="PANTHER" id="PTHR21666:SF270">
    <property type="entry name" value="MUREIN HYDROLASE ACTIVATOR ENVC"/>
    <property type="match status" value="1"/>
</dbReference>
<evidence type="ECO:0000256" key="2">
    <source>
        <dbReference type="SAM" id="MobiDB-lite"/>
    </source>
</evidence>
<keyword evidence="3" id="KW-1133">Transmembrane helix</keyword>
<reference evidence="5" key="1">
    <citation type="submission" date="2022-12" db="EMBL/GenBank/DDBJ databases">
        <title>Polyphasic identification of a Novel Hot-Spring Cyanobacterium Ocullathermofonsia sinensis gen nov. sp. nov. and Genomic Insights on its Adaptations to the Thermal Habitat.</title>
        <authorList>
            <person name="Daroch M."/>
            <person name="Tang J."/>
            <person name="Jiang Y."/>
        </authorList>
    </citation>
    <scope>NUCLEOTIDE SEQUENCE</scope>
    <source>
        <strain evidence="5">PKUAC-SCTA174</strain>
    </source>
</reference>